<comment type="caution">
    <text evidence="2">The sequence shown here is derived from an EMBL/GenBank/DDBJ whole genome shotgun (WGS) entry which is preliminary data.</text>
</comment>
<evidence type="ECO:0000256" key="1">
    <source>
        <dbReference type="SAM" id="SignalP"/>
    </source>
</evidence>
<dbReference type="EMBL" id="QGGR01000008">
    <property type="protein sequence ID" value="PWK47024.1"/>
    <property type="molecule type" value="Genomic_DNA"/>
</dbReference>
<gene>
    <name evidence="2" type="ORF">BC793_108138</name>
</gene>
<accession>A0A316FDS8</accession>
<keyword evidence="1" id="KW-0732">Signal</keyword>
<evidence type="ECO:0000313" key="2">
    <source>
        <dbReference type="EMBL" id="PWK47024.1"/>
    </source>
</evidence>
<dbReference type="Proteomes" id="UP000245697">
    <property type="component" value="Unassembled WGS sequence"/>
</dbReference>
<dbReference type="OrthoDB" id="4350840at2"/>
<protein>
    <submittedName>
        <fullName evidence="2">Uncharacterized protein</fullName>
    </submittedName>
</protein>
<reference evidence="2 3" key="1">
    <citation type="submission" date="2018-05" db="EMBL/GenBank/DDBJ databases">
        <title>Genomic Encyclopedia of Archaeal and Bacterial Type Strains, Phase II (KMG-II): from individual species to whole genera.</title>
        <authorList>
            <person name="Goeker M."/>
        </authorList>
    </citation>
    <scope>NUCLEOTIDE SEQUENCE [LARGE SCALE GENOMIC DNA]</scope>
    <source>
        <strain evidence="2 3">DSM 45184</strain>
    </source>
</reference>
<keyword evidence="3" id="KW-1185">Reference proteome</keyword>
<feature type="signal peptide" evidence="1">
    <location>
        <begin position="1"/>
        <end position="30"/>
    </location>
</feature>
<feature type="chain" id="PRO_5016351026" evidence="1">
    <location>
        <begin position="31"/>
        <end position="195"/>
    </location>
</feature>
<name>A0A316FDS8_9ACTN</name>
<organism evidence="2 3">
    <name type="scientific">Actinoplanes xinjiangensis</name>
    <dbReference type="NCBI Taxonomy" id="512350"/>
    <lineage>
        <taxon>Bacteria</taxon>
        <taxon>Bacillati</taxon>
        <taxon>Actinomycetota</taxon>
        <taxon>Actinomycetes</taxon>
        <taxon>Micromonosporales</taxon>
        <taxon>Micromonosporaceae</taxon>
        <taxon>Actinoplanes</taxon>
    </lineage>
</organism>
<sequence>MRRTLRHLAVVPVVIAAVVAALLPGAPASAALPPAVASWRVTVSGTVSGSPFTVGGTVTLHRTVTRAGTANGLNAGDVCLKAGFPAGLPTAGAIWYGTNSACFGVARANVDLAYVTVTRNQITAKPDGRLRALMANTWAKRSAATTCPYAPAGGTAVYRVDDNGSLSGTLRLQGQGGAYCGPSGYHATVTGVRVS</sequence>
<evidence type="ECO:0000313" key="3">
    <source>
        <dbReference type="Proteomes" id="UP000245697"/>
    </source>
</evidence>
<dbReference type="RefSeq" id="WP_146246352.1">
    <property type="nucleotide sequence ID" value="NZ_BONA01000049.1"/>
</dbReference>
<dbReference type="AlphaFoldDB" id="A0A316FDS8"/>
<proteinExistence type="predicted"/>